<sequence length="184" mass="20690">MLWVQRRWSARDAAQQERIAAYQDLLARTMTLALRADTVRQTMRFRSGLAEGLSITLRQRRPLDSFELHDWLSEDWRPVSDAWSQVHVVGSQQAIDVADRLLDACGDLLAAATAFDQSRNSFMRVVRGEAPSDEQAEPYQAALRRMAGERVALARLARDEAGNEKVVFAFDRAMAEAEAEAVPS</sequence>
<evidence type="ECO:0000313" key="1">
    <source>
        <dbReference type="EMBL" id="RKN13298.1"/>
    </source>
</evidence>
<reference evidence="1 2" key="1">
    <citation type="submission" date="2018-09" db="EMBL/GenBank/DDBJ databases">
        <title>Micromonospora sp. nov. MS1-9, isolated from a root of Musa sp.</title>
        <authorList>
            <person name="Kuncharoen N."/>
            <person name="Kudo T."/>
            <person name="Ohkuma M."/>
            <person name="Yuki M."/>
            <person name="Tanasupawat S."/>
        </authorList>
    </citation>
    <scope>NUCLEOTIDE SEQUENCE [LARGE SCALE GENOMIC DNA]</scope>
    <source>
        <strain evidence="1 2">NGC1-4</strain>
    </source>
</reference>
<comment type="caution">
    <text evidence="1">The sequence shown here is derived from an EMBL/GenBank/DDBJ whole genome shotgun (WGS) entry which is preliminary data.</text>
</comment>
<accession>A0ABX9QUF8</accession>
<dbReference type="EMBL" id="RAZS01000019">
    <property type="protein sequence ID" value="RKN13298.1"/>
    <property type="molecule type" value="Genomic_DNA"/>
</dbReference>
<dbReference type="Proteomes" id="UP000271548">
    <property type="component" value="Unassembled WGS sequence"/>
</dbReference>
<keyword evidence="2" id="KW-1185">Reference proteome</keyword>
<protein>
    <submittedName>
        <fullName evidence="1">Uncharacterized protein</fullName>
    </submittedName>
</protein>
<evidence type="ECO:0000313" key="2">
    <source>
        <dbReference type="Proteomes" id="UP000271548"/>
    </source>
</evidence>
<gene>
    <name evidence="1" type="ORF">D7147_31740</name>
</gene>
<organism evidence="1 2">
    <name type="scientific">Micromonospora musae</name>
    <dbReference type="NCBI Taxonomy" id="1894970"/>
    <lineage>
        <taxon>Bacteria</taxon>
        <taxon>Bacillati</taxon>
        <taxon>Actinomycetota</taxon>
        <taxon>Actinomycetes</taxon>
        <taxon>Micromonosporales</taxon>
        <taxon>Micromonosporaceae</taxon>
        <taxon>Micromonospora</taxon>
    </lineage>
</organism>
<proteinExistence type="predicted"/>
<name>A0ABX9QUF8_9ACTN</name>